<dbReference type="Proteomes" id="UP000234681">
    <property type="component" value="Chromosome 8"/>
</dbReference>
<dbReference type="AlphaFoldDB" id="A6JYF4"/>
<feature type="compositionally biased region" description="Basic and acidic residues" evidence="2">
    <location>
        <begin position="189"/>
        <end position="215"/>
    </location>
</feature>
<organism evidence="5 6">
    <name type="scientific">Rattus norvegicus</name>
    <name type="common">Rat</name>
    <dbReference type="NCBI Taxonomy" id="10116"/>
    <lineage>
        <taxon>Eukaryota</taxon>
        <taxon>Metazoa</taxon>
        <taxon>Chordata</taxon>
        <taxon>Craniata</taxon>
        <taxon>Vertebrata</taxon>
        <taxon>Euteleostomi</taxon>
        <taxon>Mammalia</taxon>
        <taxon>Eutheria</taxon>
        <taxon>Euarchontoglires</taxon>
        <taxon>Glires</taxon>
        <taxon>Rodentia</taxon>
        <taxon>Myomorpha</taxon>
        <taxon>Muroidea</taxon>
        <taxon>Muridae</taxon>
        <taxon>Murinae</taxon>
        <taxon>Rattus</taxon>
    </lineage>
</organism>
<protein>
    <submittedName>
        <fullName evidence="5">RCG22763</fullName>
    </submittedName>
</protein>
<evidence type="ECO:0000313" key="6">
    <source>
        <dbReference type="Proteomes" id="UP000234681"/>
    </source>
</evidence>
<accession>A6JYF4</accession>
<dbReference type="GO" id="GO:0008270">
    <property type="term" value="F:zinc ion binding"/>
    <property type="evidence" value="ECO:0007669"/>
    <property type="project" value="InterPro"/>
</dbReference>
<feature type="domain" description="Peptidase M12B propeptide" evidence="4">
    <location>
        <begin position="52"/>
        <end position="109"/>
    </location>
</feature>
<dbReference type="InterPro" id="IPR002870">
    <property type="entry name" value="Peptidase_M12B_N"/>
</dbReference>
<dbReference type="Pfam" id="PF01562">
    <property type="entry name" value="Pep_M12B_propep"/>
    <property type="match status" value="1"/>
</dbReference>
<feature type="region of interest" description="Disordered" evidence="2">
    <location>
        <begin position="139"/>
        <end position="163"/>
    </location>
</feature>
<evidence type="ECO:0000313" key="5">
    <source>
        <dbReference type="EMBL" id="EDL83321.1"/>
    </source>
</evidence>
<proteinExistence type="predicted"/>
<dbReference type="PANTHER" id="PTHR11905">
    <property type="entry name" value="ADAM A DISINTEGRIN AND METALLOPROTEASE DOMAIN"/>
    <property type="match status" value="1"/>
</dbReference>
<evidence type="ECO:0000256" key="1">
    <source>
        <dbReference type="ARBA" id="ARBA00023157"/>
    </source>
</evidence>
<feature type="chain" id="PRO_5039922371" evidence="3">
    <location>
        <begin position="29"/>
        <end position="260"/>
    </location>
</feature>
<dbReference type="EMBL" id="CH474007">
    <property type="protein sequence ID" value="EDL83321.1"/>
    <property type="molecule type" value="Genomic_DNA"/>
</dbReference>
<sequence length="260" mass="28103">MLRDPTATRWPPLLLLLLQLPPPPLVCGAPARPGTRTQASELVVPTRLPSSASELAFHLSAFGQSFVLRLAPDASFLAPEFKIERLGGSSAAAGGEPGLRGCFFSGTVNGERESLAAMSLCGGLSGSFLLAGEEFTIQPQGAGDSLDQPHRLQRWGPGQRREDPGLAAAEVFPLPQGLEWEVEMGDGQGQRRRDNEEDRERDKEGLRKETEDSREVTPPFGSKTRSKRFVSEARFVEILLVADASMAAFYGTDLQVGLES</sequence>
<reference evidence="5 6" key="1">
    <citation type="submission" date="2005-09" db="EMBL/GenBank/DDBJ databases">
        <authorList>
            <person name="Mural R.J."/>
            <person name="Li P.W."/>
            <person name="Adams M.D."/>
            <person name="Amanatides P.G."/>
            <person name="Baden-Tillson H."/>
            <person name="Barnstead M."/>
            <person name="Chin S.H."/>
            <person name="Dew I."/>
            <person name="Evans C.A."/>
            <person name="Ferriera S."/>
            <person name="Flanigan M."/>
            <person name="Fosler C."/>
            <person name="Glodek A."/>
            <person name="Gu Z."/>
            <person name="Holt R.A."/>
            <person name="Jennings D."/>
            <person name="Kraft C.L."/>
            <person name="Lu F."/>
            <person name="Nguyen T."/>
            <person name="Nusskern D.R."/>
            <person name="Pfannkoch C.M."/>
            <person name="Sitter C."/>
            <person name="Sutton G.G."/>
            <person name="Venter J.C."/>
            <person name="Wang Z."/>
            <person name="Woodage T."/>
            <person name="Zheng X.H."/>
            <person name="Zhong F."/>
        </authorList>
    </citation>
    <scope>NUCLEOTIDE SEQUENCE [LARGE SCALE GENOMIC DNA]</scope>
    <source>
        <strain>BN</strain>
        <strain evidence="6">Sprague-Dawley</strain>
    </source>
</reference>
<dbReference type="InterPro" id="IPR013277">
    <property type="entry name" value="Pept_M12B_ADAM-TS8"/>
</dbReference>
<evidence type="ECO:0000259" key="4">
    <source>
        <dbReference type="Pfam" id="PF01562"/>
    </source>
</evidence>
<keyword evidence="3" id="KW-0732">Signal</keyword>
<evidence type="ECO:0000256" key="3">
    <source>
        <dbReference type="SAM" id="SignalP"/>
    </source>
</evidence>
<dbReference type="PRINTS" id="PR01861">
    <property type="entry name" value="ADAMTS8"/>
</dbReference>
<keyword evidence="1" id="KW-1015">Disulfide bond</keyword>
<feature type="region of interest" description="Disordered" evidence="2">
    <location>
        <begin position="183"/>
        <end position="224"/>
    </location>
</feature>
<feature type="non-terminal residue" evidence="5">
    <location>
        <position position="260"/>
    </location>
</feature>
<feature type="signal peptide" evidence="3">
    <location>
        <begin position="1"/>
        <end position="28"/>
    </location>
</feature>
<dbReference type="PANTHER" id="PTHR11905:SF256">
    <property type="entry name" value="PEPTIDASE M12B DOMAIN-CONTAINING PROTEIN"/>
    <property type="match status" value="1"/>
</dbReference>
<dbReference type="GO" id="GO:0008237">
    <property type="term" value="F:metallopeptidase activity"/>
    <property type="evidence" value="ECO:0007669"/>
    <property type="project" value="InterPro"/>
</dbReference>
<gene>
    <name evidence="5" type="ORF">rCG_22763</name>
</gene>
<evidence type="ECO:0000256" key="2">
    <source>
        <dbReference type="SAM" id="MobiDB-lite"/>
    </source>
</evidence>
<name>A6JYF4_RAT</name>